<dbReference type="PROSITE" id="PS51770">
    <property type="entry name" value="HOTDOG_ACOT"/>
    <property type="match status" value="1"/>
</dbReference>
<dbReference type="InterPro" id="IPR029069">
    <property type="entry name" value="HotDog_dom_sf"/>
</dbReference>
<dbReference type="GO" id="GO:0009062">
    <property type="term" value="P:fatty acid catabolic process"/>
    <property type="evidence" value="ECO:0007669"/>
    <property type="project" value="TreeGrafter"/>
</dbReference>
<proteinExistence type="inferred from homology"/>
<gene>
    <name evidence="5" type="ORF">bhn_I0573</name>
</gene>
<dbReference type="InterPro" id="IPR006683">
    <property type="entry name" value="Thioestr_dom"/>
</dbReference>
<reference evidence="6" key="1">
    <citation type="submission" date="2016-10" db="EMBL/GenBank/DDBJ databases">
        <title>The complete genome sequence of the rumen bacterium Butyrivibrio hungatei MB2003.</title>
        <authorList>
            <person name="Palevich N."/>
            <person name="Kelly W.J."/>
            <person name="Leahy S.C."/>
            <person name="Altermann E."/>
            <person name="Rakonjac J."/>
            <person name="Attwood G.T."/>
        </authorList>
    </citation>
    <scope>NUCLEOTIDE SEQUENCE [LARGE SCALE GENOMIC DNA]</scope>
    <source>
        <strain evidence="6">MB2003</strain>
    </source>
</reference>
<name>A0A1D9NZ62_9FIRM</name>
<dbReference type="GO" id="GO:0005829">
    <property type="term" value="C:cytosol"/>
    <property type="evidence" value="ECO:0007669"/>
    <property type="project" value="TreeGrafter"/>
</dbReference>
<dbReference type="PANTHER" id="PTHR11049">
    <property type="entry name" value="ACYL COENZYME A THIOESTER HYDROLASE"/>
    <property type="match status" value="1"/>
</dbReference>
<comment type="similarity">
    <text evidence="1">Belongs to the acyl coenzyme A hydrolase family.</text>
</comment>
<keyword evidence="6" id="KW-1185">Reference proteome</keyword>
<evidence type="ECO:0000256" key="2">
    <source>
        <dbReference type="ARBA" id="ARBA00022801"/>
    </source>
</evidence>
<protein>
    <submittedName>
        <fullName evidence="5">Thioesterase superfamily protein</fullName>
    </submittedName>
</protein>
<dbReference type="OrthoDB" id="9791628at2"/>
<dbReference type="PANTHER" id="PTHR11049:SF24">
    <property type="entry name" value="CYTOSOLIC ACYL COENZYME A THIOESTER HYDROLASE"/>
    <property type="match status" value="1"/>
</dbReference>
<evidence type="ECO:0000313" key="5">
    <source>
        <dbReference type="EMBL" id="AOZ95607.1"/>
    </source>
</evidence>
<dbReference type="EMBL" id="CP017831">
    <property type="protein sequence ID" value="AOZ95607.1"/>
    <property type="molecule type" value="Genomic_DNA"/>
</dbReference>
<evidence type="ECO:0000256" key="3">
    <source>
        <dbReference type="PROSITE-ProRule" id="PRU01106"/>
    </source>
</evidence>
<dbReference type="SUPFAM" id="SSF54637">
    <property type="entry name" value="Thioesterase/thiol ester dehydrase-isomerase"/>
    <property type="match status" value="1"/>
</dbReference>
<dbReference type="InterPro" id="IPR040170">
    <property type="entry name" value="Cytosol_ACT"/>
</dbReference>
<dbReference type="AlphaFoldDB" id="A0A1D9NZ62"/>
<dbReference type="Pfam" id="PF03061">
    <property type="entry name" value="4HBT"/>
    <property type="match status" value="1"/>
</dbReference>
<feature type="domain" description="HotDog ACOT-type" evidence="4">
    <location>
        <begin position="17"/>
        <end position="129"/>
    </location>
</feature>
<dbReference type="KEGG" id="bhu:bhn_I0573"/>
<dbReference type="RefSeq" id="WP_071175371.1">
    <property type="nucleotide sequence ID" value="NZ_CP017831.1"/>
</dbReference>
<keyword evidence="2 3" id="KW-0378">Hydrolase</keyword>
<dbReference type="Gene3D" id="3.10.129.10">
    <property type="entry name" value="Hotdog Thioesterase"/>
    <property type="match status" value="1"/>
</dbReference>
<sequence>MGKVFHVDKQIANKNVEDSITEWTKVVKYGDINAENRLFGGTLMAWIDEVAGTVAMRHSGNPIATAAIDNMQFKQGALLGDVLVMIGKITYVGKTSMEVRVDTYVEDVKTGMRHVLNRAYLTEVCIDHDGSPCTVPYGLNVKTENEKAEWEGAIKRRELRKQRRMEGF</sequence>
<evidence type="ECO:0000256" key="1">
    <source>
        <dbReference type="ARBA" id="ARBA00010458"/>
    </source>
</evidence>
<organism evidence="5 6">
    <name type="scientific">Butyrivibrio hungatei</name>
    <dbReference type="NCBI Taxonomy" id="185008"/>
    <lineage>
        <taxon>Bacteria</taxon>
        <taxon>Bacillati</taxon>
        <taxon>Bacillota</taxon>
        <taxon>Clostridia</taxon>
        <taxon>Lachnospirales</taxon>
        <taxon>Lachnospiraceae</taxon>
        <taxon>Butyrivibrio</taxon>
    </lineage>
</organism>
<dbReference type="GO" id="GO:0052816">
    <property type="term" value="F:long-chain fatty acyl-CoA hydrolase activity"/>
    <property type="evidence" value="ECO:0007669"/>
    <property type="project" value="TreeGrafter"/>
</dbReference>
<dbReference type="Proteomes" id="UP000179284">
    <property type="component" value="Chromosome I"/>
</dbReference>
<dbReference type="InterPro" id="IPR033120">
    <property type="entry name" value="HOTDOG_ACOT"/>
</dbReference>
<evidence type="ECO:0000313" key="6">
    <source>
        <dbReference type="Proteomes" id="UP000179284"/>
    </source>
</evidence>
<dbReference type="GO" id="GO:0006637">
    <property type="term" value="P:acyl-CoA metabolic process"/>
    <property type="evidence" value="ECO:0007669"/>
    <property type="project" value="TreeGrafter"/>
</dbReference>
<dbReference type="CDD" id="cd03442">
    <property type="entry name" value="BFIT_BACH"/>
    <property type="match status" value="1"/>
</dbReference>
<accession>A0A1D9NZ62</accession>
<evidence type="ECO:0000259" key="4">
    <source>
        <dbReference type="PROSITE" id="PS51770"/>
    </source>
</evidence>